<accession>A0A8R1Z4R2</accession>
<evidence type="ECO:0000256" key="1">
    <source>
        <dbReference type="SAM" id="MobiDB-lite"/>
    </source>
</evidence>
<reference evidence="2" key="2">
    <citation type="submission" date="2022-06" db="UniProtKB">
        <authorList>
            <consortium name="EnsemblMetazoa"/>
        </authorList>
    </citation>
    <scope>IDENTIFICATION</scope>
    <source>
        <strain evidence="2">PS312</strain>
    </source>
</reference>
<dbReference type="EnsemblMetazoa" id="PPA44750.1">
    <property type="protein sequence ID" value="PPA44750.1"/>
    <property type="gene ID" value="WBGene00283119"/>
</dbReference>
<name>A0A2A6CIP6_PRIPA</name>
<proteinExistence type="predicted"/>
<reference evidence="3" key="1">
    <citation type="journal article" date="2008" name="Nat. Genet.">
        <title>The Pristionchus pacificus genome provides a unique perspective on nematode lifestyle and parasitism.</title>
        <authorList>
            <person name="Dieterich C."/>
            <person name="Clifton S.W."/>
            <person name="Schuster L.N."/>
            <person name="Chinwalla A."/>
            <person name="Delehaunty K."/>
            <person name="Dinkelacker I."/>
            <person name="Fulton L."/>
            <person name="Fulton R."/>
            <person name="Godfrey J."/>
            <person name="Minx P."/>
            <person name="Mitreva M."/>
            <person name="Roeseler W."/>
            <person name="Tian H."/>
            <person name="Witte H."/>
            <person name="Yang S.P."/>
            <person name="Wilson R.K."/>
            <person name="Sommer R.J."/>
        </authorList>
    </citation>
    <scope>NUCLEOTIDE SEQUENCE [LARGE SCALE GENOMIC DNA]</scope>
    <source>
        <strain evidence="3">PS312</strain>
    </source>
</reference>
<organism evidence="2 3">
    <name type="scientific">Pristionchus pacificus</name>
    <name type="common">Parasitic nematode worm</name>
    <dbReference type="NCBI Taxonomy" id="54126"/>
    <lineage>
        <taxon>Eukaryota</taxon>
        <taxon>Metazoa</taxon>
        <taxon>Ecdysozoa</taxon>
        <taxon>Nematoda</taxon>
        <taxon>Chromadorea</taxon>
        <taxon>Rhabditida</taxon>
        <taxon>Rhabditina</taxon>
        <taxon>Diplogasteromorpha</taxon>
        <taxon>Diplogasteroidea</taxon>
        <taxon>Neodiplogasteridae</taxon>
        <taxon>Pristionchus</taxon>
    </lineage>
</organism>
<gene>
    <name evidence="2" type="primary">WBGene00283119</name>
</gene>
<dbReference type="Proteomes" id="UP000005239">
    <property type="component" value="Unassembled WGS sequence"/>
</dbReference>
<dbReference type="AlphaFoldDB" id="A0A2A6CIP6"/>
<evidence type="ECO:0000313" key="2">
    <source>
        <dbReference type="EnsemblMetazoa" id="PPA44750.1"/>
    </source>
</evidence>
<accession>A0A2A6CIP6</accession>
<feature type="region of interest" description="Disordered" evidence="1">
    <location>
        <begin position="1"/>
        <end position="37"/>
    </location>
</feature>
<protein>
    <submittedName>
        <fullName evidence="2">Uncharacterized protein</fullName>
    </submittedName>
</protein>
<feature type="compositionally biased region" description="Basic residues" evidence="1">
    <location>
        <begin position="17"/>
        <end position="29"/>
    </location>
</feature>
<keyword evidence="3" id="KW-1185">Reference proteome</keyword>
<evidence type="ECO:0000313" key="3">
    <source>
        <dbReference type="Proteomes" id="UP000005239"/>
    </source>
</evidence>
<sequence length="68" mass="8070">MQNEESDRETRAAERARKPRRAVPRKKFPGKAEKAREQDMMNMRAVNPSLNFRALSPVVRRMKRHTLH</sequence>